<protein>
    <submittedName>
        <fullName evidence="2">Uncharacterized protein</fullName>
    </submittedName>
</protein>
<accession>A0A3G7TUI2</accession>
<keyword evidence="1" id="KW-1133">Transmembrane helix</keyword>
<name>A0A3G7TUI2_9PSED</name>
<keyword evidence="1" id="KW-0812">Transmembrane</keyword>
<evidence type="ECO:0000256" key="1">
    <source>
        <dbReference type="SAM" id="Phobius"/>
    </source>
</evidence>
<dbReference type="Proteomes" id="UP000268048">
    <property type="component" value="Chromosome"/>
</dbReference>
<evidence type="ECO:0000313" key="2">
    <source>
        <dbReference type="EMBL" id="AZE49959.1"/>
    </source>
</evidence>
<keyword evidence="1" id="KW-0472">Membrane</keyword>
<reference evidence="2 3" key="1">
    <citation type="submission" date="2018-03" db="EMBL/GenBank/DDBJ databases">
        <title>Diversity of phytobeneficial traits revealed by whole-genome analysis of worldwide-isolated phenazine-producing Pseudomonas spp.</title>
        <authorList>
            <person name="Biessy A."/>
            <person name="Novinscak A."/>
            <person name="Blom J."/>
            <person name="Leger G."/>
            <person name="Thomashow L.S."/>
            <person name="Cazorla F.M."/>
            <person name="Josic D."/>
            <person name="Filion M."/>
        </authorList>
    </citation>
    <scope>NUCLEOTIDE SEQUENCE [LARGE SCALE GENOMIC DNA]</scope>
    <source>
        <strain evidence="2 3">B25</strain>
    </source>
</reference>
<proteinExistence type="predicted"/>
<dbReference type="AlphaFoldDB" id="A0A3G7TUI2"/>
<dbReference type="EMBL" id="CP027753">
    <property type="protein sequence ID" value="AZE49959.1"/>
    <property type="molecule type" value="Genomic_DNA"/>
</dbReference>
<feature type="transmembrane region" description="Helical" evidence="1">
    <location>
        <begin position="6"/>
        <end position="27"/>
    </location>
</feature>
<organism evidence="2 3">
    <name type="scientific">Pseudomonas chlororaphis</name>
    <dbReference type="NCBI Taxonomy" id="587753"/>
    <lineage>
        <taxon>Bacteria</taxon>
        <taxon>Pseudomonadati</taxon>
        <taxon>Pseudomonadota</taxon>
        <taxon>Gammaproteobacteria</taxon>
        <taxon>Pseudomonadales</taxon>
        <taxon>Pseudomonadaceae</taxon>
        <taxon>Pseudomonas</taxon>
    </lineage>
</organism>
<sequence length="49" mass="5395">MAKGLHALAAISPVADWATGLIFTYQLQRRTRSGSWMTDHAQGCSDRMS</sequence>
<gene>
    <name evidence="2" type="ORF">C4K04_4295</name>
</gene>
<evidence type="ECO:0000313" key="3">
    <source>
        <dbReference type="Proteomes" id="UP000268048"/>
    </source>
</evidence>